<dbReference type="SMART" id="SM00175">
    <property type="entry name" value="RAB"/>
    <property type="match status" value="1"/>
</dbReference>
<dbReference type="NCBIfam" id="TIGR00231">
    <property type="entry name" value="small_GTP"/>
    <property type="match status" value="1"/>
</dbReference>
<dbReference type="CDD" id="cd00154">
    <property type="entry name" value="Rab"/>
    <property type="match status" value="1"/>
</dbReference>
<dbReference type="Pfam" id="PF00071">
    <property type="entry name" value="Ras"/>
    <property type="match status" value="1"/>
</dbReference>
<dbReference type="FunFam" id="3.40.50.300:FF:001447">
    <property type="entry name" value="Ras-related protein Rab-1B"/>
    <property type="match status" value="1"/>
</dbReference>
<dbReference type="InterPro" id="IPR001806">
    <property type="entry name" value="Small_GTPase"/>
</dbReference>
<dbReference type="PROSITE" id="PS51419">
    <property type="entry name" value="RAB"/>
    <property type="match status" value="1"/>
</dbReference>
<evidence type="ECO:0008006" key="5">
    <source>
        <dbReference type="Google" id="ProtNLM"/>
    </source>
</evidence>
<dbReference type="AlphaFoldDB" id="A0AAU9J3G4"/>
<dbReference type="SMART" id="SM00174">
    <property type="entry name" value="RHO"/>
    <property type="match status" value="1"/>
</dbReference>
<organism evidence="3 4">
    <name type="scientific">Blepharisma stoltei</name>
    <dbReference type="NCBI Taxonomy" id="1481888"/>
    <lineage>
        <taxon>Eukaryota</taxon>
        <taxon>Sar</taxon>
        <taxon>Alveolata</taxon>
        <taxon>Ciliophora</taxon>
        <taxon>Postciliodesmatophora</taxon>
        <taxon>Heterotrichea</taxon>
        <taxon>Heterotrichida</taxon>
        <taxon>Blepharismidae</taxon>
        <taxon>Blepharisma</taxon>
    </lineage>
</organism>
<dbReference type="InterPro" id="IPR005225">
    <property type="entry name" value="Small_GTP-bd"/>
</dbReference>
<keyword evidence="2" id="KW-0342">GTP-binding</keyword>
<comment type="caution">
    <text evidence="3">The sequence shown here is derived from an EMBL/GenBank/DDBJ whole genome shotgun (WGS) entry which is preliminary data.</text>
</comment>
<reference evidence="3" key="1">
    <citation type="submission" date="2021-09" db="EMBL/GenBank/DDBJ databases">
        <authorList>
            <consortium name="AG Swart"/>
            <person name="Singh M."/>
            <person name="Singh A."/>
            <person name="Seah K."/>
            <person name="Emmerich C."/>
        </authorList>
    </citation>
    <scope>NUCLEOTIDE SEQUENCE</scope>
    <source>
        <strain evidence="3">ATCC30299</strain>
    </source>
</reference>
<dbReference type="SUPFAM" id="SSF52540">
    <property type="entry name" value="P-loop containing nucleoside triphosphate hydrolases"/>
    <property type="match status" value="1"/>
</dbReference>
<evidence type="ECO:0000256" key="1">
    <source>
        <dbReference type="ARBA" id="ARBA00022741"/>
    </source>
</evidence>
<accession>A0AAU9J3G4</accession>
<evidence type="ECO:0000256" key="2">
    <source>
        <dbReference type="ARBA" id="ARBA00023134"/>
    </source>
</evidence>
<evidence type="ECO:0000313" key="3">
    <source>
        <dbReference type="EMBL" id="CAG9322718.1"/>
    </source>
</evidence>
<dbReference type="PROSITE" id="PS51421">
    <property type="entry name" value="RAS"/>
    <property type="match status" value="1"/>
</dbReference>
<dbReference type="InterPro" id="IPR050227">
    <property type="entry name" value="Rab"/>
</dbReference>
<keyword evidence="1" id="KW-0547">Nucleotide-binding</keyword>
<dbReference type="SMART" id="SM00173">
    <property type="entry name" value="RAS"/>
    <property type="match status" value="1"/>
</dbReference>
<dbReference type="Proteomes" id="UP001162131">
    <property type="component" value="Unassembled WGS sequence"/>
</dbReference>
<gene>
    <name evidence="3" type="ORF">BSTOLATCC_MIC31834</name>
</gene>
<dbReference type="PANTHER" id="PTHR47977">
    <property type="entry name" value="RAS-RELATED PROTEIN RAB"/>
    <property type="match status" value="1"/>
</dbReference>
<dbReference type="Gene3D" id="3.40.50.300">
    <property type="entry name" value="P-loop containing nucleotide triphosphate hydrolases"/>
    <property type="match status" value="1"/>
</dbReference>
<dbReference type="InterPro" id="IPR027417">
    <property type="entry name" value="P-loop_NTPase"/>
</dbReference>
<dbReference type="EMBL" id="CAJZBQ010000032">
    <property type="protein sequence ID" value="CAG9322718.1"/>
    <property type="molecule type" value="Genomic_DNA"/>
</dbReference>
<dbReference type="GO" id="GO:0005525">
    <property type="term" value="F:GTP binding"/>
    <property type="evidence" value="ECO:0007669"/>
    <property type="project" value="UniProtKB-KW"/>
</dbReference>
<dbReference type="PRINTS" id="PR00449">
    <property type="entry name" value="RASTRNSFRMNG"/>
</dbReference>
<dbReference type="GO" id="GO:0003924">
    <property type="term" value="F:GTPase activity"/>
    <property type="evidence" value="ECO:0007669"/>
    <property type="project" value="InterPro"/>
</dbReference>
<evidence type="ECO:0000313" key="4">
    <source>
        <dbReference type="Proteomes" id="UP001162131"/>
    </source>
</evidence>
<proteinExistence type="predicted"/>
<name>A0AAU9J3G4_9CILI</name>
<keyword evidence="4" id="KW-1185">Reference proteome</keyword>
<sequence length="184" mass="20901">MATSKSLFCLKLTLIGEAKSGKTSIVNRFFNDQFEEAYDPTFGLSPNKELIERNGTKYGLLVWDIAGNKFWEFMIRDCFEEAHGILLIYDVTNRNSFLHVSSWGKRIEKESKNRKTLLVVGNKCDLEKEREVSFDEGKQLADSLDATFIEVSAQNSHNISSLFEIIISQAIGMNKLSIFESSLI</sequence>
<protein>
    <recommendedName>
        <fullName evidence="5">GTP-binding protein</fullName>
    </recommendedName>
</protein>